<evidence type="ECO:0000313" key="2">
    <source>
        <dbReference type="EMBL" id="SBW00006.1"/>
    </source>
</evidence>
<feature type="transmembrane region" description="Helical" evidence="1">
    <location>
        <begin position="73"/>
        <end position="100"/>
    </location>
</feature>
<keyword evidence="1" id="KW-1133">Transmembrane helix</keyword>
<name>A0A212JKP9_9DELT</name>
<accession>A0A212JKP9</accession>
<organism evidence="2">
    <name type="scientific">uncultured delta proteobacterium</name>
    <dbReference type="NCBI Taxonomy" id="34034"/>
    <lineage>
        <taxon>Bacteria</taxon>
        <taxon>Deltaproteobacteria</taxon>
        <taxon>environmental samples</taxon>
    </lineage>
</organism>
<reference evidence="2" key="1">
    <citation type="submission" date="2016-04" db="EMBL/GenBank/DDBJ databases">
        <authorList>
            <person name="Evans L.H."/>
            <person name="Alamgir A."/>
            <person name="Owens N."/>
            <person name="Weber N.D."/>
            <person name="Virtaneva K."/>
            <person name="Barbian K."/>
            <person name="Babar A."/>
            <person name="Rosenke K."/>
        </authorList>
    </citation>
    <scope>NUCLEOTIDE SEQUENCE</scope>
    <source>
        <strain evidence="2">86</strain>
    </source>
</reference>
<evidence type="ECO:0000256" key="1">
    <source>
        <dbReference type="SAM" id="Phobius"/>
    </source>
</evidence>
<keyword evidence="1" id="KW-0812">Transmembrane</keyword>
<feature type="transmembrane region" description="Helical" evidence="1">
    <location>
        <begin position="47"/>
        <end position="66"/>
    </location>
</feature>
<dbReference type="AlphaFoldDB" id="A0A212JKP9"/>
<protein>
    <submittedName>
        <fullName evidence="2">Uncharacterized protein</fullName>
    </submittedName>
</protein>
<sequence length="215" mass="22376">MVSQPFFLAVAGFLAALDDAGLGLPALLEALGDAVFGFAGLDALGTAFLAAALAALGAAFWGLAVLDALGEAFFGFAGLVALAVAFLAFTGALGAAFLLFSRPSVEREAGAASSNFSRYCLIFFSAAARSFAESFLSPFLTASSRSSNCFFISATAFWAFSLCSNAVFRDWNPCLADAVIVLRVDPSLSSSMPRRADTPSSSFRISVFLSMMSSR</sequence>
<keyword evidence="1" id="KW-0472">Membrane</keyword>
<proteinExistence type="predicted"/>
<dbReference type="EMBL" id="FLUQ01000001">
    <property type="protein sequence ID" value="SBW00006.1"/>
    <property type="molecule type" value="Genomic_DNA"/>
</dbReference>
<gene>
    <name evidence="2" type="ORF">KL86DPRO_11707</name>
</gene>